<gene>
    <name evidence="2" type="ORF">A2Z33_06865</name>
</gene>
<evidence type="ECO:0000313" key="2">
    <source>
        <dbReference type="EMBL" id="OGG04984.1"/>
    </source>
</evidence>
<keyword evidence="1" id="KW-0175">Coiled coil</keyword>
<dbReference type="STRING" id="1798374.A2Z33_06865"/>
<feature type="coiled-coil region" evidence="1">
    <location>
        <begin position="53"/>
        <end position="159"/>
    </location>
</feature>
<organism evidence="2 3">
    <name type="scientific">Candidatus Gottesmanbacteria bacterium RBG_16_52_11</name>
    <dbReference type="NCBI Taxonomy" id="1798374"/>
    <lineage>
        <taxon>Bacteria</taxon>
        <taxon>Candidatus Gottesmaniibacteriota</taxon>
    </lineage>
</organism>
<dbReference type="Proteomes" id="UP000178448">
    <property type="component" value="Unassembled WGS sequence"/>
</dbReference>
<proteinExistence type="predicted"/>
<dbReference type="Pfam" id="PF09903">
    <property type="entry name" value="DUF2130"/>
    <property type="match status" value="1"/>
</dbReference>
<sequence length="389" mass="44539">MNTIIRCPHCGLEVEVTEALAAQIEKQLMHAVTEKHAREIEEIRKSTESKMRKQLLEESAKEIAGLEKQLEEKNRKVGEMRDQELALREAKRKLEDREKELKLEVARTIDAEKKKLEEAVLKQAAEEHRLRDMEKDKLIRDLQQSLEDARRKAHQGSQQLQGEVQELDLEETLRNAFPMDIIEPVEKGIRGADLRQIVRTPRGSICGVILWEAKRTKLWSDDWLVKLKDDLRHAKANIPIIVSAQLPQEAVSGFGFKNGVYVVSFALAVPVAEVFRQKLTEIAREKFISANRGTKGEELYAYITSHQFRQQVESLVEVYQDIHSQIQKERAALEKIWKSRESQVVRLMHATAGMIGSMEGLVGQSFLQIKGLDLDTDNPELSESPKLIE</sequence>
<name>A0A1F5YY28_9BACT</name>
<evidence type="ECO:0000256" key="1">
    <source>
        <dbReference type="SAM" id="Coils"/>
    </source>
</evidence>
<evidence type="ECO:0008006" key="4">
    <source>
        <dbReference type="Google" id="ProtNLM"/>
    </source>
</evidence>
<protein>
    <recommendedName>
        <fullName evidence="4">DUF2130 domain-containing protein</fullName>
    </recommendedName>
</protein>
<comment type="caution">
    <text evidence="2">The sequence shown here is derived from an EMBL/GenBank/DDBJ whole genome shotgun (WGS) entry which is preliminary data.</text>
</comment>
<reference evidence="2 3" key="1">
    <citation type="journal article" date="2016" name="Nat. Commun.">
        <title>Thousands of microbial genomes shed light on interconnected biogeochemical processes in an aquifer system.</title>
        <authorList>
            <person name="Anantharaman K."/>
            <person name="Brown C.T."/>
            <person name="Hug L.A."/>
            <person name="Sharon I."/>
            <person name="Castelle C.J."/>
            <person name="Probst A.J."/>
            <person name="Thomas B.C."/>
            <person name="Singh A."/>
            <person name="Wilkins M.J."/>
            <person name="Karaoz U."/>
            <person name="Brodie E.L."/>
            <person name="Williams K.H."/>
            <person name="Hubbard S.S."/>
            <person name="Banfield J.F."/>
        </authorList>
    </citation>
    <scope>NUCLEOTIDE SEQUENCE [LARGE SCALE GENOMIC DNA]</scope>
</reference>
<dbReference type="EMBL" id="MFJD01000001">
    <property type="protein sequence ID" value="OGG04984.1"/>
    <property type="molecule type" value="Genomic_DNA"/>
</dbReference>
<dbReference type="InterPro" id="IPR019219">
    <property type="entry name" value="DUF2130"/>
</dbReference>
<evidence type="ECO:0000313" key="3">
    <source>
        <dbReference type="Proteomes" id="UP000178448"/>
    </source>
</evidence>
<dbReference type="AlphaFoldDB" id="A0A1F5YY28"/>
<accession>A0A1F5YY28</accession>